<organism evidence="1 2">
    <name type="scientific">Romanomermis culicivorax</name>
    <name type="common">Nematode worm</name>
    <dbReference type="NCBI Taxonomy" id="13658"/>
    <lineage>
        <taxon>Eukaryota</taxon>
        <taxon>Metazoa</taxon>
        <taxon>Ecdysozoa</taxon>
        <taxon>Nematoda</taxon>
        <taxon>Enoplea</taxon>
        <taxon>Dorylaimia</taxon>
        <taxon>Mermithida</taxon>
        <taxon>Mermithoidea</taxon>
        <taxon>Mermithidae</taxon>
        <taxon>Romanomermis</taxon>
    </lineage>
</organism>
<keyword evidence="1" id="KW-1185">Reference proteome</keyword>
<dbReference type="AlphaFoldDB" id="A0A915KHS5"/>
<proteinExistence type="predicted"/>
<reference evidence="2" key="1">
    <citation type="submission" date="2022-11" db="UniProtKB">
        <authorList>
            <consortium name="WormBaseParasite"/>
        </authorList>
    </citation>
    <scope>IDENTIFICATION</scope>
</reference>
<dbReference type="Proteomes" id="UP000887565">
    <property type="component" value="Unplaced"/>
</dbReference>
<sequence>MVCSPSRRENSVVQSSRVAVKVSKTNIVLLGNASCTNPWIAGRHEVGWHRHGELKILHVHGHDRFCVEADEGEATENGTKREMWRCLRFENRKHALEKGLGGDVTLTGASWQLDQATTAR</sequence>
<protein>
    <submittedName>
        <fullName evidence="2">Uncharacterized protein</fullName>
    </submittedName>
</protein>
<name>A0A915KHS5_ROMCU</name>
<dbReference type="WBParaSite" id="nRc.2.0.1.t38389-RA">
    <property type="protein sequence ID" value="nRc.2.0.1.t38389-RA"/>
    <property type="gene ID" value="nRc.2.0.1.g38389"/>
</dbReference>
<evidence type="ECO:0000313" key="1">
    <source>
        <dbReference type="Proteomes" id="UP000887565"/>
    </source>
</evidence>
<evidence type="ECO:0000313" key="2">
    <source>
        <dbReference type="WBParaSite" id="nRc.2.0.1.t38389-RA"/>
    </source>
</evidence>
<accession>A0A915KHS5</accession>